<dbReference type="GO" id="GO:0019005">
    <property type="term" value="C:SCF ubiquitin ligase complex"/>
    <property type="evidence" value="ECO:0007669"/>
    <property type="project" value="TreeGrafter"/>
</dbReference>
<dbReference type="GeneID" id="25562678"/>
<dbReference type="InterPro" id="IPR032675">
    <property type="entry name" value="LRR_dom_sf"/>
</dbReference>
<dbReference type="Proteomes" id="UP000054408">
    <property type="component" value="Unassembled WGS sequence"/>
</dbReference>
<dbReference type="STRING" id="461836.A0A0L0D2S8"/>
<name>A0A0L0D2S8_THETB</name>
<dbReference type="EMBL" id="GL349443">
    <property type="protein sequence ID" value="KNC46604.1"/>
    <property type="molecule type" value="Genomic_DNA"/>
</dbReference>
<organism evidence="2 3">
    <name type="scientific">Thecamonas trahens ATCC 50062</name>
    <dbReference type="NCBI Taxonomy" id="461836"/>
    <lineage>
        <taxon>Eukaryota</taxon>
        <taxon>Apusozoa</taxon>
        <taxon>Apusomonadida</taxon>
        <taxon>Apusomonadidae</taxon>
        <taxon>Thecamonas</taxon>
    </lineage>
</organism>
<accession>A0A0L0D2S8</accession>
<dbReference type="PANTHER" id="PTHR13318:SF95">
    <property type="entry name" value="F-BOX PROTEIN YLR352W"/>
    <property type="match status" value="1"/>
</dbReference>
<dbReference type="AlphaFoldDB" id="A0A0L0D2S8"/>
<keyword evidence="3" id="KW-1185">Reference proteome</keyword>
<dbReference type="GO" id="GO:0031146">
    <property type="term" value="P:SCF-dependent proteasomal ubiquitin-dependent protein catabolic process"/>
    <property type="evidence" value="ECO:0007669"/>
    <property type="project" value="TreeGrafter"/>
</dbReference>
<dbReference type="InterPro" id="IPR006553">
    <property type="entry name" value="Leu-rich_rpt_Cys-con_subtyp"/>
</dbReference>
<dbReference type="RefSeq" id="XP_013760379.1">
    <property type="nucleotide sequence ID" value="XM_013904925.1"/>
</dbReference>
<proteinExistence type="predicted"/>
<dbReference type="Pfam" id="PF13516">
    <property type="entry name" value="LRR_6"/>
    <property type="match status" value="1"/>
</dbReference>
<protein>
    <submittedName>
        <fullName evidence="2">Uncharacterized protein</fullName>
    </submittedName>
</protein>
<feature type="compositionally biased region" description="Basic and acidic residues" evidence="1">
    <location>
        <begin position="45"/>
        <end position="54"/>
    </location>
</feature>
<evidence type="ECO:0000256" key="1">
    <source>
        <dbReference type="SAM" id="MobiDB-lite"/>
    </source>
</evidence>
<evidence type="ECO:0000313" key="2">
    <source>
        <dbReference type="EMBL" id="KNC46604.1"/>
    </source>
</evidence>
<dbReference type="InterPro" id="IPR001611">
    <property type="entry name" value="Leu-rich_rpt"/>
</dbReference>
<feature type="region of interest" description="Disordered" evidence="1">
    <location>
        <begin position="33"/>
        <end position="57"/>
    </location>
</feature>
<dbReference type="SUPFAM" id="SSF52047">
    <property type="entry name" value="RNI-like"/>
    <property type="match status" value="1"/>
</dbReference>
<dbReference type="Gene3D" id="3.80.10.10">
    <property type="entry name" value="Ribonuclease Inhibitor"/>
    <property type="match status" value="3"/>
</dbReference>
<dbReference type="PANTHER" id="PTHR13318">
    <property type="entry name" value="PARTNER OF PAIRED, ISOFORM B-RELATED"/>
    <property type="match status" value="1"/>
</dbReference>
<reference evidence="2 3" key="1">
    <citation type="submission" date="2010-05" db="EMBL/GenBank/DDBJ databases">
        <title>The Genome Sequence of Thecamonas trahens ATCC 50062.</title>
        <authorList>
            <consortium name="The Broad Institute Genome Sequencing Platform"/>
            <person name="Russ C."/>
            <person name="Cuomo C."/>
            <person name="Shea T."/>
            <person name="Young S.K."/>
            <person name="Zeng Q."/>
            <person name="Koehrsen M."/>
            <person name="Haas B."/>
            <person name="Borodovsky M."/>
            <person name="Guigo R."/>
            <person name="Alvarado L."/>
            <person name="Berlin A."/>
            <person name="Bochicchio J."/>
            <person name="Borenstein D."/>
            <person name="Chapman S."/>
            <person name="Chen Z."/>
            <person name="Freedman E."/>
            <person name="Gellesch M."/>
            <person name="Goldberg J."/>
            <person name="Griggs A."/>
            <person name="Gujja S."/>
            <person name="Heilman E."/>
            <person name="Heiman D."/>
            <person name="Hepburn T."/>
            <person name="Howarth C."/>
            <person name="Jen D."/>
            <person name="Larson L."/>
            <person name="Mehta T."/>
            <person name="Park D."/>
            <person name="Pearson M."/>
            <person name="Roberts A."/>
            <person name="Saif S."/>
            <person name="Shenoy N."/>
            <person name="Sisk P."/>
            <person name="Stolte C."/>
            <person name="Sykes S."/>
            <person name="Thomson T."/>
            <person name="Walk T."/>
            <person name="White J."/>
            <person name="Yandava C."/>
            <person name="Burger G."/>
            <person name="Gray M.W."/>
            <person name="Holland P.W.H."/>
            <person name="King N."/>
            <person name="Lang F.B.F."/>
            <person name="Roger A.J."/>
            <person name="Ruiz-Trillo I."/>
            <person name="Lander E."/>
            <person name="Nusbaum C."/>
        </authorList>
    </citation>
    <scope>NUCLEOTIDE SEQUENCE [LARGE SCALE GENOMIC DNA]</scope>
    <source>
        <strain evidence="2 3">ATCC 50062</strain>
    </source>
</reference>
<dbReference type="SMART" id="SM00367">
    <property type="entry name" value="LRR_CC"/>
    <property type="match status" value="6"/>
</dbReference>
<evidence type="ECO:0000313" key="3">
    <source>
        <dbReference type="Proteomes" id="UP000054408"/>
    </source>
</evidence>
<gene>
    <name evidence="2" type="ORF">AMSG_03041</name>
</gene>
<sequence length="1098" mass="111908">MATPPRPGFPAPRLSPYHAQLLAAVLDDSTAPTLARAPVGGSSPSRDEHNRWSDAESSAASDASVRLYRGFELAEVVADPSLDHSQTYELLHVSSSHELAYVVRKIDDAGFVDDDECGDGSSRDVDDVLDELVPGWDLEWSAHLEFLGAPGDDAQPPRRGLAFGTLSSISRASSSASSVSSRSSSDNDSTRTIDLLQTDSDAVHPYPLESCVDEPGANASSDDLASSLLPELDASLRIVDGAGTVDAVGLSVRPRAVVVAGLEGFVAAATETGVVHASSLLAAFRSLASTALSAWAACDVIAEAHQIVAEFDSCANAIAAAASLASLVEGHNAAGRDAGDAVALAGTGVAADFVHACALAAAAGIDSVLIADELAGETPRGVRLAPSSLPDAWRAVGTGLLPLPALPSPPPHPVVPSDAGSPLAEAALLDGCLRRRLMCPPKERAALDALITARYVRDDAAVVVSAGGCGELAAVAAPLIARAGGDVAGDLWVFSSTRAALTAVAAVKAAVFSLGVRDVALGVLALASGSVMSVPGEGAWGEPVEAATHIASAALDSGAPAGTVVMAGGSWDAFVAHEPTAARSVRAVAMLGSRFESLFLRHAPHDLATARYVVSPLEVLPHQVAARLLQAIAATSPHAARNLATLVLLFGPASPHLALLDFSLAPAAATPAALTWLASPLGPPADSVRVLRFPNLTALSLAGIRSLKTQVIDKLIAAYAGSTALTALDLSGTGKAVRDSTVALIASSLPRLASLSLADCNSVTCVAPLFVSLPCLARLSLHGLLMVDDMGELPPGWTAASHASMLSLDLSACDAFAPSTLKSVLGAEHMATLTSLALGGCVQLDLGVLGQVAPAMPKLRRLNLAGLGSAPARRASARRAFAAWLEECNSLTALDMSGVTGDAGLAGLEALAAAGGMAPVSTLQLAHTQLSCTLLQTLFATPSMHLAELDLTGCGLERRMVAAMAPGASVPSLRSLAVRSCGLGARSCRMLVRIVVLYYPGLTRLDMAHNPELTDAAFALSPAGGGASGSDDDEDGNGEVEQVLHPHTALTELDLSGCRKLTPEGIDAIDELFPSLCVLGRGGCKSIPPGVVAQWASL</sequence>